<dbReference type="eggNOG" id="COG0395">
    <property type="taxonomic scope" value="Bacteria"/>
</dbReference>
<dbReference type="Pfam" id="PF00528">
    <property type="entry name" value="BPD_transp_1"/>
    <property type="match status" value="1"/>
</dbReference>
<feature type="domain" description="ABC transmembrane type-1" evidence="8">
    <location>
        <begin position="73"/>
        <end position="264"/>
    </location>
</feature>
<proteinExistence type="inferred from homology"/>
<sequence length="279" mass="31638">MAKIKLKWPIYHILIGGLAIIMLYPILWMVLSSFKESRLVFVTAQTLLPHPWEWGNYAKGWEGVAGYSFGVFIKNSFVIVIVATFGAVFSSSLVAFGFARNKFIGHGLWFGIMMMTLMLPADVVLVPQYIIYTKLNWLDSIRPIVIPQFFGVPFFIFLMLQFIRTIPAELDEAATIDGCGKFRLYYKIILPLIRPSMATAAIFSFYWRWEDLLGPVLYLNSPSKYTVSMGLKMFLDSESVSNWGPMFAMSVLSLTPVILIFFIFQKQIVEGISTSGLKG</sequence>
<reference evidence="9 10" key="1">
    <citation type="submission" date="2014-08" db="EMBL/GenBank/DDBJ databases">
        <title>Comparative genomics of the Paenibacillus odorifer group.</title>
        <authorList>
            <person name="den Bakker H.C."/>
            <person name="Tsai Y.-C."/>
            <person name="Martin N."/>
            <person name="Korlach J."/>
            <person name="Wiedmann M."/>
        </authorList>
    </citation>
    <scope>NUCLEOTIDE SEQUENCE [LARGE SCALE GENOMIC DNA]</scope>
    <source>
        <strain evidence="9 10">DSM 15220</strain>
    </source>
</reference>
<protein>
    <submittedName>
        <fullName evidence="9">ABC transporter permease</fullName>
    </submittedName>
</protein>
<dbReference type="SUPFAM" id="SSF161098">
    <property type="entry name" value="MetI-like"/>
    <property type="match status" value="1"/>
</dbReference>
<evidence type="ECO:0000256" key="4">
    <source>
        <dbReference type="ARBA" id="ARBA00022692"/>
    </source>
</evidence>
<evidence type="ECO:0000256" key="5">
    <source>
        <dbReference type="ARBA" id="ARBA00022989"/>
    </source>
</evidence>
<keyword evidence="3" id="KW-1003">Cell membrane</keyword>
<dbReference type="InterPro" id="IPR035906">
    <property type="entry name" value="MetI-like_sf"/>
</dbReference>
<dbReference type="GO" id="GO:0055085">
    <property type="term" value="P:transmembrane transport"/>
    <property type="evidence" value="ECO:0007669"/>
    <property type="project" value="InterPro"/>
</dbReference>
<evidence type="ECO:0000313" key="10">
    <source>
        <dbReference type="Proteomes" id="UP000029500"/>
    </source>
</evidence>
<feature type="transmembrane region" description="Helical" evidence="7">
    <location>
        <begin position="243"/>
        <end position="264"/>
    </location>
</feature>
<dbReference type="RefSeq" id="WP_025706188.1">
    <property type="nucleotide sequence ID" value="NZ_CP009287.1"/>
</dbReference>
<evidence type="ECO:0000256" key="1">
    <source>
        <dbReference type="ARBA" id="ARBA00004651"/>
    </source>
</evidence>
<dbReference type="Proteomes" id="UP000029500">
    <property type="component" value="Chromosome"/>
</dbReference>
<gene>
    <name evidence="9" type="ORF">PGRAT_13630</name>
</gene>
<dbReference type="OrthoDB" id="9771544at2"/>
<dbReference type="HOGENOM" id="CLU_016047_1_1_9"/>
<name>A0A089NHK1_9BACL</name>
<dbReference type="EMBL" id="CP009287">
    <property type="protein sequence ID" value="AIQ68544.1"/>
    <property type="molecule type" value="Genomic_DNA"/>
</dbReference>
<keyword evidence="10" id="KW-1185">Reference proteome</keyword>
<evidence type="ECO:0000256" key="2">
    <source>
        <dbReference type="ARBA" id="ARBA00022448"/>
    </source>
</evidence>
<evidence type="ECO:0000256" key="7">
    <source>
        <dbReference type="RuleBase" id="RU363032"/>
    </source>
</evidence>
<comment type="similarity">
    <text evidence="7">Belongs to the binding-protein-dependent transport system permease family.</text>
</comment>
<keyword evidence="2 7" id="KW-0813">Transport</keyword>
<organism evidence="9 10">
    <name type="scientific">Paenibacillus graminis</name>
    <dbReference type="NCBI Taxonomy" id="189425"/>
    <lineage>
        <taxon>Bacteria</taxon>
        <taxon>Bacillati</taxon>
        <taxon>Bacillota</taxon>
        <taxon>Bacilli</taxon>
        <taxon>Bacillales</taxon>
        <taxon>Paenibacillaceae</taxon>
        <taxon>Paenibacillus</taxon>
    </lineage>
</organism>
<dbReference type="KEGG" id="pgm:PGRAT_13630"/>
<evidence type="ECO:0000256" key="3">
    <source>
        <dbReference type="ARBA" id="ARBA00022475"/>
    </source>
</evidence>
<feature type="transmembrane region" description="Helical" evidence="7">
    <location>
        <begin position="77"/>
        <end position="96"/>
    </location>
</feature>
<dbReference type="GO" id="GO:0005886">
    <property type="term" value="C:plasma membrane"/>
    <property type="evidence" value="ECO:0007669"/>
    <property type="project" value="UniProtKB-SubCell"/>
</dbReference>
<evidence type="ECO:0000256" key="6">
    <source>
        <dbReference type="ARBA" id="ARBA00023136"/>
    </source>
</evidence>
<dbReference type="PANTHER" id="PTHR43744">
    <property type="entry name" value="ABC TRANSPORTER PERMEASE PROTEIN MG189-RELATED-RELATED"/>
    <property type="match status" value="1"/>
</dbReference>
<feature type="transmembrane region" description="Helical" evidence="7">
    <location>
        <begin position="108"/>
        <end position="132"/>
    </location>
</feature>
<dbReference type="PANTHER" id="PTHR43744:SF6">
    <property type="entry name" value="ABC TRANSPORTER PERMEASE PROTEIN YESQ-RELATED"/>
    <property type="match status" value="1"/>
</dbReference>
<feature type="transmembrane region" description="Helical" evidence="7">
    <location>
        <begin position="12"/>
        <end position="31"/>
    </location>
</feature>
<evidence type="ECO:0000313" key="9">
    <source>
        <dbReference type="EMBL" id="AIQ68544.1"/>
    </source>
</evidence>
<dbReference type="PROSITE" id="PS50928">
    <property type="entry name" value="ABC_TM1"/>
    <property type="match status" value="1"/>
</dbReference>
<dbReference type="STRING" id="189425.PGRAT_13630"/>
<keyword evidence="6 7" id="KW-0472">Membrane</keyword>
<dbReference type="AlphaFoldDB" id="A0A089NHK1"/>
<feature type="transmembrane region" description="Helical" evidence="7">
    <location>
        <begin position="144"/>
        <end position="163"/>
    </location>
</feature>
<comment type="subcellular location">
    <subcellularLocation>
        <location evidence="1 7">Cell membrane</location>
        <topology evidence="1 7">Multi-pass membrane protein</topology>
    </subcellularLocation>
</comment>
<dbReference type="InterPro" id="IPR000515">
    <property type="entry name" value="MetI-like"/>
</dbReference>
<accession>A0A089NHK1</accession>
<evidence type="ECO:0000259" key="8">
    <source>
        <dbReference type="PROSITE" id="PS50928"/>
    </source>
</evidence>
<feature type="transmembrane region" description="Helical" evidence="7">
    <location>
        <begin position="184"/>
        <end position="207"/>
    </location>
</feature>
<dbReference type="Gene3D" id="1.10.3720.10">
    <property type="entry name" value="MetI-like"/>
    <property type="match status" value="1"/>
</dbReference>
<keyword evidence="4 7" id="KW-0812">Transmembrane</keyword>
<keyword evidence="5 7" id="KW-1133">Transmembrane helix</keyword>
<dbReference type="CDD" id="cd06261">
    <property type="entry name" value="TM_PBP2"/>
    <property type="match status" value="1"/>
</dbReference>